<keyword evidence="1" id="KW-0479">Metal-binding</keyword>
<dbReference type="InterPro" id="IPR013083">
    <property type="entry name" value="Znf_RING/FYVE/PHD"/>
</dbReference>
<evidence type="ECO:0000313" key="8">
    <source>
        <dbReference type="EMBL" id="OXA59108.1"/>
    </source>
</evidence>
<dbReference type="OrthoDB" id="5407799at2759"/>
<reference evidence="8 9" key="1">
    <citation type="submission" date="2015-12" db="EMBL/GenBank/DDBJ databases">
        <title>The genome of Folsomia candida.</title>
        <authorList>
            <person name="Faddeeva A."/>
            <person name="Derks M.F."/>
            <person name="Anvar Y."/>
            <person name="Smit S."/>
            <person name="Van Straalen N."/>
            <person name="Roelofs D."/>
        </authorList>
    </citation>
    <scope>NUCLEOTIDE SEQUENCE [LARGE SCALE GENOMIC DNA]</scope>
    <source>
        <strain evidence="8 9">VU population</strain>
        <tissue evidence="8">Whole body</tissue>
    </source>
</reference>
<keyword evidence="9" id="KW-1185">Reference proteome</keyword>
<dbReference type="InterPro" id="IPR011011">
    <property type="entry name" value="Znf_FYVE_PHD"/>
</dbReference>
<dbReference type="Proteomes" id="UP000198287">
    <property type="component" value="Unassembled WGS sequence"/>
</dbReference>
<evidence type="ECO:0000256" key="2">
    <source>
        <dbReference type="ARBA" id="ARBA00022771"/>
    </source>
</evidence>
<organism evidence="8 9">
    <name type="scientific">Folsomia candida</name>
    <name type="common">Springtail</name>
    <dbReference type="NCBI Taxonomy" id="158441"/>
    <lineage>
        <taxon>Eukaryota</taxon>
        <taxon>Metazoa</taxon>
        <taxon>Ecdysozoa</taxon>
        <taxon>Arthropoda</taxon>
        <taxon>Hexapoda</taxon>
        <taxon>Collembola</taxon>
        <taxon>Entomobryomorpha</taxon>
        <taxon>Isotomoidea</taxon>
        <taxon>Isotomidae</taxon>
        <taxon>Proisotominae</taxon>
        <taxon>Folsomia</taxon>
    </lineage>
</organism>
<evidence type="ECO:0000256" key="4">
    <source>
        <dbReference type="PROSITE-ProRule" id="PRU00091"/>
    </source>
</evidence>
<dbReference type="GO" id="GO:0030496">
    <property type="term" value="C:midbody"/>
    <property type="evidence" value="ECO:0007669"/>
    <property type="project" value="TreeGrafter"/>
</dbReference>
<comment type="caution">
    <text evidence="8">The sequence shown here is derived from an EMBL/GenBank/DDBJ whole genome shotgun (WGS) entry which is preliminary data.</text>
</comment>
<evidence type="ECO:0000256" key="3">
    <source>
        <dbReference type="ARBA" id="ARBA00022833"/>
    </source>
</evidence>
<sequence>MSCHGCASAFGFLKREYGCPKCGFSYCKKCLRFQSTDSKTNKQILVCQRCCTSKSSKMDSEEPPIITNALLRLESMENPARPPITVYKQPAREARMAQLKRGLSEEDKQLADRLESLRKDENGDRTIHRRSSEQIQEEIETRLARLKDEDPSLQALSKGSSNFNCKPETDTDLIAKYSAEVQLDHQYQAGLSDAMSGIEARLARLRGEDKSGPVKQSSESGKAGSSHEEIEELTEEEQVARIIEKFKAEVELETQNQEADMAGPSDETVASTVACSEDVSMYSDDDEDLDNLCRICDERRATLKCKECDGDLFCIKCFKELHTELGEIHKPTILKK</sequence>
<dbReference type="EMBL" id="LNIX01000002">
    <property type="protein sequence ID" value="OXA59108.1"/>
    <property type="molecule type" value="Genomic_DNA"/>
</dbReference>
<dbReference type="GO" id="GO:0008270">
    <property type="term" value="F:zinc ion binding"/>
    <property type="evidence" value="ECO:0007669"/>
    <property type="project" value="UniProtKB-KW"/>
</dbReference>
<feature type="domain" description="FYVE-type" evidence="7">
    <location>
        <begin position="1"/>
        <end position="55"/>
    </location>
</feature>
<proteinExistence type="predicted"/>
<dbReference type="GO" id="GO:0005813">
    <property type="term" value="C:centrosome"/>
    <property type="evidence" value="ECO:0007669"/>
    <property type="project" value="TreeGrafter"/>
</dbReference>
<feature type="region of interest" description="Disordered" evidence="6">
    <location>
        <begin position="206"/>
        <end position="236"/>
    </location>
</feature>
<gene>
    <name evidence="8" type="ORF">Fcan01_06136</name>
</gene>
<dbReference type="PANTHER" id="PTHR46603:SF1">
    <property type="entry name" value="ABSCISSION_NOCUT CHECKPOINT REGULATOR"/>
    <property type="match status" value="1"/>
</dbReference>
<dbReference type="PROSITE" id="PS50178">
    <property type="entry name" value="ZF_FYVE"/>
    <property type="match status" value="1"/>
</dbReference>
<dbReference type="AlphaFoldDB" id="A0A226EPH8"/>
<keyword evidence="2 4" id="KW-0863">Zinc-finger</keyword>
<dbReference type="InterPro" id="IPR017455">
    <property type="entry name" value="Znf_FYVE-rel"/>
</dbReference>
<evidence type="ECO:0000256" key="1">
    <source>
        <dbReference type="ARBA" id="ARBA00022723"/>
    </source>
</evidence>
<protein>
    <submittedName>
        <fullName evidence="8">Abscission/NoCut checkpoint regulator</fullName>
    </submittedName>
</protein>
<feature type="coiled-coil region" evidence="5">
    <location>
        <begin position="100"/>
        <end position="149"/>
    </location>
</feature>
<evidence type="ECO:0000256" key="5">
    <source>
        <dbReference type="SAM" id="Coils"/>
    </source>
</evidence>
<dbReference type="STRING" id="158441.A0A226EPH8"/>
<dbReference type="PANTHER" id="PTHR46603">
    <property type="entry name" value="ABSCISSION/NOCUT CHECKPOINT REGULATOR"/>
    <property type="match status" value="1"/>
</dbReference>
<dbReference type="SUPFAM" id="SSF57903">
    <property type="entry name" value="FYVE/PHD zinc finger"/>
    <property type="match status" value="1"/>
</dbReference>
<keyword evidence="3" id="KW-0862">Zinc</keyword>
<dbReference type="Pfam" id="PF22586">
    <property type="entry name" value="ANCHR-like_BBOX"/>
    <property type="match status" value="1"/>
</dbReference>
<accession>A0A226EPH8</accession>
<name>A0A226EPH8_FOLCA</name>
<dbReference type="Gene3D" id="3.30.40.10">
    <property type="entry name" value="Zinc/RING finger domain, C3HC4 (zinc finger)"/>
    <property type="match status" value="1"/>
</dbReference>
<dbReference type="OMA" id="PWCCMCN"/>
<evidence type="ECO:0000256" key="6">
    <source>
        <dbReference type="SAM" id="MobiDB-lite"/>
    </source>
</evidence>
<dbReference type="GO" id="GO:0044878">
    <property type="term" value="P:mitotic cytokinesis checkpoint signaling"/>
    <property type="evidence" value="ECO:0007669"/>
    <property type="project" value="TreeGrafter"/>
</dbReference>
<dbReference type="SUPFAM" id="SSF57845">
    <property type="entry name" value="B-box zinc-binding domain"/>
    <property type="match status" value="1"/>
</dbReference>
<dbReference type="GO" id="GO:0032266">
    <property type="term" value="F:phosphatidylinositol-3-phosphate binding"/>
    <property type="evidence" value="ECO:0007669"/>
    <property type="project" value="TreeGrafter"/>
</dbReference>
<evidence type="ECO:0000313" key="9">
    <source>
        <dbReference type="Proteomes" id="UP000198287"/>
    </source>
</evidence>
<dbReference type="GO" id="GO:0009838">
    <property type="term" value="P:abscission"/>
    <property type="evidence" value="ECO:0007669"/>
    <property type="project" value="TreeGrafter"/>
</dbReference>
<dbReference type="GO" id="GO:0032154">
    <property type="term" value="C:cleavage furrow"/>
    <property type="evidence" value="ECO:0007669"/>
    <property type="project" value="TreeGrafter"/>
</dbReference>
<keyword evidence="5" id="KW-0175">Coiled coil</keyword>
<evidence type="ECO:0000259" key="7">
    <source>
        <dbReference type="PROSITE" id="PS50178"/>
    </source>
</evidence>